<dbReference type="Proteomes" id="UP000440578">
    <property type="component" value="Unassembled WGS sequence"/>
</dbReference>
<dbReference type="Gene3D" id="2.130.10.10">
    <property type="entry name" value="YVTN repeat-like/Quinoprotein amine dehydrogenase"/>
    <property type="match status" value="2"/>
</dbReference>
<dbReference type="AlphaFoldDB" id="A0A6A4X662"/>
<dbReference type="InterPro" id="IPR015943">
    <property type="entry name" value="WD40/YVTN_repeat-like_dom_sf"/>
</dbReference>
<dbReference type="Gene3D" id="1.10.150.910">
    <property type="match status" value="1"/>
</dbReference>
<name>A0A6A4X662_AMPAM</name>
<evidence type="ECO:0000313" key="3">
    <source>
        <dbReference type="Proteomes" id="UP000440578"/>
    </source>
</evidence>
<dbReference type="Pfam" id="PF03178">
    <property type="entry name" value="CPSF_A"/>
    <property type="match status" value="1"/>
</dbReference>
<sequence>MDNRLSFLLIHPVKSEGLVDPHLKGINEYVAGNGEMRICVLPPHLLYDAPWPIRKIPLRCTPHIICYHLETKTHLVCSSNAQQSMKVYKFTGDDKELSVEDRGDRFPYPYQKVYTIQLYSPVSWEKVYTIQLYSPVSWEVRNVQCTLYSTLYSWIQSERVLVHLYRGGRFPYPYQKVYTIQLYSPVSWESERVLVHLYRGDRFPYPYQKVYTIQLYSPVSWESGKVLGGTLYRGDRLPYPYQKVYTIQLYSPVSWEPVPKASIEFEEWEVVTVLKNVSLQYEGHRSGQRMYIAVATNHSYGEDVVCKGQLMLMDVIEVVPEPGQPLTKNKLKTLLTKEQSAPVTAISSVAGFLLGAVGQKVFVWTVKNNDLVGLAFIDTQVYIHELHAMKNMILASDVSNSVSVLRFQQDFRTISLLARDYKPRDIYGVEYLVDNTQVGFIATDAEANLVVFQYQPEARESNGGQRLMRRADFNLCSRVTTMTRVRCRLKDTSGERKHPPIVAKRHMTVYASLDGGLGFLLPLPEKTYRRLLMLQNLLTGQLPHSLGLNPRTFRAYRSQRRELQPPARGVLDGDLVFSYLNLPAPERNDVARRIGAKTDELADDLMDISRFTAHF</sequence>
<keyword evidence="3" id="KW-1185">Reference proteome</keyword>
<dbReference type="PANTHER" id="PTHR10644">
    <property type="entry name" value="DNA REPAIR/RNA PROCESSING CPSF FAMILY"/>
    <property type="match status" value="1"/>
</dbReference>
<dbReference type="GO" id="GO:0005634">
    <property type="term" value="C:nucleus"/>
    <property type="evidence" value="ECO:0007669"/>
    <property type="project" value="InterPro"/>
</dbReference>
<reference evidence="2 3" key="1">
    <citation type="submission" date="2019-07" db="EMBL/GenBank/DDBJ databases">
        <title>Draft genome assembly of a fouling barnacle, Amphibalanus amphitrite (Darwin, 1854): The first reference genome for Thecostraca.</title>
        <authorList>
            <person name="Kim W."/>
        </authorList>
    </citation>
    <scope>NUCLEOTIDE SEQUENCE [LARGE SCALE GENOMIC DNA]</scope>
    <source>
        <strain evidence="2">SNU_AA5</strain>
        <tissue evidence="2">Soma without cirri and trophi</tissue>
    </source>
</reference>
<dbReference type="EMBL" id="VIIS01000122">
    <property type="protein sequence ID" value="KAF0313009.1"/>
    <property type="molecule type" value="Genomic_DNA"/>
</dbReference>
<evidence type="ECO:0000313" key="2">
    <source>
        <dbReference type="EMBL" id="KAF0313009.1"/>
    </source>
</evidence>
<dbReference type="OrthoDB" id="6109at2759"/>
<gene>
    <name evidence="2" type="primary">CPSF1_1</name>
    <name evidence="2" type="ORF">FJT64_016380</name>
</gene>
<comment type="caution">
    <text evidence="2">The sequence shown here is derived from an EMBL/GenBank/DDBJ whole genome shotgun (WGS) entry which is preliminary data.</text>
</comment>
<evidence type="ECO:0000259" key="1">
    <source>
        <dbReference type="Pfam" id="PF03178"/>
    </source>
</evidence>
<protein>
    <submittedName>
        <fullName evidence="2">Cleavage and polyadenylation specificity factor subunit 1</fullName>
    </submittedName>
</protein>
<proteinExistence type="predicted"/>
<feature type="domain" description="RSE1/DDB1/CPSF1 C-terminal" evidence="1">
    <location>
        <begin position="245"/>
        <end position="580"/>
    </location>
</feature>
<accession>A0A6A4X662</accession>
<dbReference type="InterPro" id="IPR004871">
    <property type="entry name" value="RSE1/DDB1/CPSF1_C"/>
</dbReference>
<dbReference type="InterPro" id="IPR050358">
    <property type="entry name" value="RSE1/DDB1/CFT1"/>
</dbReference>
<organism evidence="2 3">
    <name type="scientific">Amphibalanus amphitrite</name>
    <name type="common">Striped barnacle</name>
    <name type="synonym">Balanus amphitrite</name>
    <dbReference type="NCBI Taxonomy" id="1232801"/>
    <lineage>
        <taxon>Eukaryota</taxon>
        <taxon>Metazoa</taxon>
        <taxon>Ecdysozoa</taxon>
        <taxon>Arthropoda</taxon>
        <taxon>Crustacea</taxon>
        <taxon>Multicrustacea</taxon>
        <taxon>Cirripedia</taxon>
        <taxon>Thoracica</taxon>
        <taxon>Thoracicalcarea</taxon>
        <taxon>Balanomorpha</taxon>
        <taxon>Balanoidea</taxon>
        <taxon>Balanidae</taxon>
        <taxon>Amphibalaninae</taxon>
        <taxon>Amphibalanus</taxon>
    </lineage>
</organism>
<dbReference type="GO" id="GO:0003676">
    <property type="term" value="F:nucleic acid binding"/>
    <property type="evidence" value="ECO:0007669"/>
    <property type="project" value="InterPro"/>
</dbReference>